<keyword evidence="1" id="KW-1133">Transmembrane helix</keyword>
<evidence type="ECO:0000313" key="3">
    <source>
        <dbReference type="Proteomes" id="UP000226092"/>
    </source>
</evidence>
<feature type="transmembrane region" description="Helical" evidence="1">
    <location>
        <begin position="7"/>
        <end position="25"/>
    </location>
</feature>
<keyword evidence="1" id="KW-0812">Transmembrane</keyword>
<keyword evidence="1" id="KW-0472">Membrane</keyword>
<dbReference type="EMBL" id="MF448340">
    <property type="protein sequence ID" value="ASU00289.1"/>
    <property type="molecule type" value="Genomic_DNA"/>
</dbReference>
<accession>A0A223LFM1</accession>
<dbReference type="KEGG" id="vg:55604630"/>
<sequence length="68" mass="8093">MDFIIRYCHMFASFLFAFLNNIYYWVPAYGIEWFLIIVVITIIGVGIGKKYEQKKQQDEQFDFGTPSK</sequence>
<evidence type="ECO:0000256" key="1">
    <source>
        <dbReference type="SAM" id="Phobius"/>
    </source>
</evidence>
<feature type="transmembrane region" description="Helical" evidence="1">
    <location>
        <begin position="31"/>
        <end position="48"/>
    </location>
</feature>
<keyword evidence="3" id="KW-1185">Reference proteome</keyword>
<proteinExistence type="predicted"/>
<evidence type="ECO:0000313" key="2">
    <source>
        <dbReference type="EMBL" id="ASU00289.1"/>
    </source>
</evidence>
<reference evidence="2 3" key="1">
    <citation type="submission" date="2017-07" db="EMBL/GenBank/DDBJ databases">
        <title>In vitro design and evaluation of phage cocktails against multidrug-resistant Aeromonas salmonicida.</title>
        <authorList>
            <person name="Chen L."/>
            <person name="Yuan S."/>
            <person name="Ma Y."/>
        </authorList>
    </citation>
    <scope>NUCLEOTIDE SEQUENCE [LARGE SCALE GENOMIC DNA]</scope>
</reference>
<dbReference type="GeneID" id="55604630"/>
<protein>
    <submittedName>
        <fullName evidence="2">Uncharacterized protein</fullName>
    </submittedName>
</protein>
<dbReference type="Proteomes" id="UP000226092">
    <property type="component" value="Segment"/>
</dbReference>
<name>A0A223LFM1_9CAUD</name>
<dbReference type="RefSeq" id="YP_009834563.1">
    <property type="nucleotide sequence ID" value="NC_048673.1"/>
</dbReference>
<organism evidence="2 3">
    <name type="scientific">Aeromonas phage AS-zj</name>
    <dbReference type="NCBI Taxonomy" id="2024208"/>
    <lineage>
        <taxon>Viruses</taxon>
        <taxon>Duplodnaviria</taxon>
        <taxon>Heunggongvirae</taxon>
        <taxon>Uroviricota</taxon>
        <taxon>Caudoviricetes</taxon>
        <taxon>Pantevenvirales</taxon>
        <taxon>Straboviridae</taxon>
        <taxon>Emmerichvirinae</taxon>
        <taxon>Ceceduovirus</taxon>
        <taxon>Ceceduovirus aszj</taxon>
    </lineage>
</organism>